<sequence length="91" mass="10166">GEPLHGYRVCIQAILQDKPKIATQNLPMYLELLRSVQNRPVKCLTIMWALGQAGFCDLSQGLRVWLGIMLPVLGVKALSAYAIAYLERLLL</sequence>
<evidence type="ECO:0000256" key="1">
    <source>
        <dbReference type="ARBA" id="ARBA00004477"/>
    </source>
</evidence>
<evidence type="ECO:0000256" key="9">
    <source>
        <dbReference type="ARBA" id="ARBA00023180"/>
    </source>
</evidence>
<accession>Q4SV71</accession>
<dbReference type="PANTHER" id="PTHR13448">
    <property type="entry name" value="TRANSMEMBRANE PROTEIN 214"/>
    <property type="match status" value="1"/>
</dbReference>
<evidence type="ECO:0000256" key="3">
    <source>
        <dbReference type="ARBA" id="ARBA00011720"/>
    </source>
</evidence>
<dbReference type="EMBL" id="CAAE01013782">
    <property type="protein sequence ID" value="CAF95461.1"/>
    <property type="molecule type" value="Genomic_DNA"/>
</dbReference>
<comment type="subcellular location">
    <subcellularLocation>
        <location evidence="1">Endoplasmic reticulum membrane</location>
        <topology evidence="1">Multi-pass membrane protein</topology>
    </subcellularLocation>
</comment>
<evidence type="ECO:0000256" key="2">
    <source>
        <dbReference type="ARBA" id="ARBA00007984"/>
    </source>
</evidence>
<keyword evidence="7 11" id="KW-1133">Transmembrane helix</keyword>
<name>Q4SV71_TETNG</name>
<evidence type="ECO:0000256" key="6">
    <source>
        <dbReference type="ARBA" id="ARBA00022824"/>
    </source>
</evidence>
<keyword evidence="5" id="KW-0053">Apoptosis</keyword>
<comment type="similarity">
    <text evidence="2">Belongs to the TMEM214 family.</text>
</comment>
<evidence type="ECO:0000256" key="10">
    <source>
        <dbReference type="ARBA" id="ARBA00024938"/>
    </source>
</evidence>
<comment type="caution">
    <text evidence="12">The sequence shown here is derived from an EMBL/GenBank/DDBJ whole genome shotgun (WGS) entry which is preliminary data.</text>
</comment>
<evidence type="ECO:0000313" key="12">
    <source>
        <dbReference type="EMBL" id="CAF95461.1"/>
    </source>
</evidence>
<feature type="transmembrane region" description="Helical" evidence="11">
    <location>
        <begin position="64"/>
        <end position="86"/>
    </location>
</feature>
<evidence type="ECO:0000256" key="5">
    <source>
        <dbReference type="ARBA" id="ARBA00022703"/>
    </source>
</evidence>
<dbReference type="GO" id="GO:0005789">
    <property type="term" value="C:endoplasmic reticulum membrane"/>
    <property type="evidence" value="ECO:0007669"/>
    <property type="project" value="UniProtKB-SubCell"/>
</dbReference>
<evidence type="ECO:0000256" key="4">
    <source>
        <dbReference type="ARBA" id="ARBA00022692"/>
    </source>
</evidence>
<evidence type="ECO:0000256" key="7">
    <source>
        <dbReference type="ARBA" id="ARBA00022989"/>
    </source>
</evidence>
<evidence type="ECO:0000256" key="8">
    <source>
        <dbReference type="ARBA" id="ARBA00023136"/>
    </source>
</evidence>
<dbReference type="PANTHER" id="PTHR13448:SF0">
    <property type="entry name" value="TRANSMEMBRANE PROTEIN 214"/>
    <property type="match status" value="1"/>
</dbReference>
<keyword evidence="9" id="KW-0325">Glycoprotein</keyword>
<dbReference type="Pfam" id="PF10151">
    <property type="entry name" value="TMEM214"/>
    <property type="match status" value="1"/>
</dbReference>
<dbReference type="OrthoDB" id="10022292at2759"/>
<reference evidence="12" key="2">
    <citation type="submission" date="2004-02" db="EMBL/GenBank/DDBJ databases">
        <authorList>
            <consortium name="Genoscope"/>
            <consortium name="Whitehead Institute Centre for Genome Research"/>
        </authorList>
    </citation>
    <scope>NUCLEOTIDE SEQUENCE</scope>
</reference>
<keyword evidence="4 11" id="KW-0812">Transmembrane</keyword>
<organism evidence="12">
    <name type="scientific">Tetraodon nigroviridis</name>
    <name type="common">Spotted green pufferfish</name>
    <name type="synonym">Chelonodon nigroviridis</name>
    <dbReference type="NCBI Taxonomy" id="99883"/>
    <lineage>
        <taxon>Eukaryota</taxon>
        <taxon>Metazoa</taxon>
        <taxon>Chordata</taxon>
        <taxon>Craniata</taxon>
        <taxon>Vertebrata</taxon>
        <taxon>Euteleostomi</taxon>
        <taxon>Actinopterygii</taxon>
        <taxon>Neopterygii</taxon>
        <taxon>Teleostei</taxon>
        <taxon>Neoteleostei</taxon>
        <taxon>Acanthomorphata</taxon>
        <taxon>Eupercaria</taxon>
        <taxon>Tetraodontiformes</taxon>
        <taxon>Tetradontoidea</taxon>
        <taxon>Tetraodontidae</taxon>
        <taxon>Tetraodon</taxon>
    </lineage>
</organism>
<comment type="subunit">
    <text evidence="3">Constitutively interacts with CASP4; required for the localization of procaspase 4 to the ER.</text>
</comment>
<dbReference type="GO" id="GO:0005794">
    <property type="term" value="C:Golgi apparatus"/>
    <property type="evidence" value="ECO:0007669"/>
    <property type="project" value="TreeGrafter"/>
</dbReference>
<evidence type="ECO:0000256" key="11">
    <source>
        <dbReference type="SAM" id="Phobius"/>
    </source>
</evidence>
<reference evidence="12" key="1">
    <citation type="journal article" date="2004" name="Nature">
        <title>Genome duplication in the teleost fish Tetraodon nigroviridis reveals the early vertebrate proto-karyotype.</title>
        <authorList>
            <person name="Jaillon O."/>
            <person name="Aury J.-M."/>
            <person name="Brunet F."/>
            <person name="Petit J.-L."/>
            <person name="Stange-Thomann N."/>
            <person name="Mauceli E."/>
            <person name="Bouneau L."/>
            <person name="Fischer C."/>
            <person name="Ozouf-Costaz C."/>
            <person name="Bernot A."/>
            <person name="Nicaud S."/>
            <person name="Jaffe D."/>
            <person name="Fisher S."/>
            <person name="Lutfalla G."/>
            <person name="Dossat C."/>
            <person name="Segurens B."/>
            <person name="Dasilva C."/>
            <person name="Salanoubat M."/>
            <person name="Levy M."/>
            <person name="Boudet N."/>
            <person name="Castellano S."/>
            <person name="Anthouard V."/>
            <person name="Jubin C."/>
            <person name="Castelli V."/>
            <person name="Katinka M."/>
            <person name="Vacherie B."/>
            <person name="Biemont C."/>
            <person name="Skalli Z."/>
            <person name="Cattolico L."/>
            <person name="Poulain J."/>
            <person name="De Berardinis V."/>
            <person name="Cruaud C."/>
            <person name="Duprat S."/>
            <person name="Brottier P."/>
            <person name="Coutanceau J.-P."/>
            <person name="Gouzy J."/>
            <person name="Parra G."/>
            <person name="Lardier G."/>
            <person name="Chapple C."/>
            <person name="McKernan K.J."/>
            <person name="McEwan P."/>
            <person name="Bosak S."/>
            <person name="Kellis M."/>
            <person name="Volff J.-N."/>
            <person name="Guigo R."/>
            <person name="Zody M.C."/>
            <person name="Mesirov J."/>
            <person name="Lindblad-Toh K."/>
            <person name="Birren B."/>
            <person name="Nusbaum C."/>
            <person name="Kahn D."/>
            <person name="Robinson-Rechavi M."/>
            <person name="Laudet V."/>
            <person name="Schachter V."/>
            <person name="Quetier F."/>
            <person name="Saurin W."/>
            <person name="Scarpelli C."/>
            <person name="Wincker P."/>
            <person name="Lander E.S."/>
            <person name="Weissenbach J."/>
            <person name="Roest Crollius H."/>
        </authorList>
    </citation>
    <scope>NUCLEOTIDE SEQUENCE [LARGE SCALE GENOMIC DNA]</scope>
</reference>
<feature type="non-terminal residue" evidence="12">
    <location>
        <position position="1"/>
    </location>
</feature>
<protein>
    <submittedName>
        <fullName evidence="12">(spotted green pufferfish) hypothetical protein</fullName>
    </submittedName>
</protein>
<dbReference type="HOGENOM" id="CLU_025330_1_0_1"/>
<proteinExistence type="inferred from homology"/>
<gene>
    <name evidence="12" type="ORF">GSTENG00012129001</name>
</gene>
<dbReference type="AlphaFoldDB" id="Q4SV71"/>
<keyword evidence="8 11" id="KW-0472">Membrane</keyword>
<dbReference type="KEGG" id="tng:GSTEN00012129G001"/>
<dbReference type="GO" id="GO:0006915">
    <property type="term" value="P:apoptotic process"/>
    <property type="evidence" value="ECO:0007669"/>
    <property type="project" value="UniProtKB-KW"/>
</dbReference>
<comment type="function">
    <text evidence="10">Critical mediator, in cooperation with CASP4, of endoplasmic reticulum-stress induced apoptosis. Required or the activation of CASP4 following endoplasmic reticulum stress.</text>
</comment>
<keyword evidence="6" id="KW-0256">Endoplasmic reticulum</keyword>
<dbReference type="InterPro" id="IPR019308">
    <property type="entry name" value="TMEM214"/>
</dbReference>